<evidence type="ECO:0000256" key="7">
    <source>
        <dbReference type="ARBA" id="ARBA00023242"/>
    </source>
</evidence>
<dbReference type="PANTHER" id="PTHR22890">
    <property type="entry name" value="MEDIATOR OF RNA POLYMERASE II TRANSCRIPTION SUBUNIT 11"/>
    <property type="match status" value="1"/>
</dbReference>
<protein>
    <recommendedName>
        <fullName evidence="3 9">Mediator of RNA polymerase II transcription subunit 11</fullName>
    </recommendedName>
    <alternativeName>
        <fullName evidence="8 9">Mediator complex subunit 11</fullName>
    </alternativeName>
</protein>
<organism evidence="10 11">
    <name type="scientific">Mizuhopecten yessoensis</name>
    <name type="common">Japanese scallop</name>
    <name type="synonym">Patinopecten yessoensis</name>
    <dbReference type="NCBI Taxonomy" id="6573"/>
    <lineage>
        <taxon>Eukaryota</taxon>
        <taxon>Metazoa</taxon>
        <taxon>Spiralia</taxon>
        <taxon>Lophotrochozoa</taxon>
        <taxon>Mollusca</taxon>
        <taxon>Bivalvia</taxon>
        <taxon>Autobranchia</taxon>
        <taxon>Pteriomorphia</taxon>
        <taxon>Pectinida</taxon>
        <taxon>Pectinoidea</taxon>
        <taxon>Pectinidae</taxon>
        <taxon>Mizuhopecten</taxon>
    </lineage>
</organism>
<accession>A0A210PWQ2</accession>
<dbReference type="InterPro" id="IPR019404">
    <property type="entry name" value="Mediator_Med11"/>
</dbReference>
<evidence type="ECO:0000313" key="11">
    <source>
        <dbReference type="Proteomes" id="UP000242188"/>
    </source>
</evidence>
<evidence type="ECO:0000256" key="9">
    <source>
        <dbReference type="RuleBase" id="RU364147"/>
    </source>
</evidence>
<evidence type="ECO:0000256" key="4">
    <source>
        <dbReference type="ARBA" id="ARBA00023015"/>
    </source>
</evidence>
<keyword evidence="6 9" id="KW-0804">Transcription</keyword>
<evidence type="ECO:0000256" key="8">
    <source>
        <dbReference type="ARBA" id="ARBA00032011"/>
    </source>
</evidence>
<keyword evidence="5 9" id="KW-0010">Activator</keyword>
<proteinExistence type="inferred from homology"/>
<keyword evidence="7 9" id="KW-0539">Nucleus</keyword>
<dbReference type="GO" id="GO:0003712">
    <property type="term" value="F:transcription coregulator activity"/>
    <property type="evidence" value="ECO:0007669"/>
    <property type="project" value="InterPro"/>
</dbReference>
<dbReference type="GO" id="GO:0016592">
    <property type="term" value="C:mediator complex"/>
    <property type="evidence" value="ECO:0007669"/>
    <property type="project" value="InterPro"/>
</dbReference>
<sequence length="135" mass="14972">MAEGPVARLQQLENIEKDIATAIQSAGQALQELAKDKPVLKQVETHTTNFMKILMEVEKKLTQQINYLTQVSTGQPHEGSSYAAQKDLTLAYHRMDHIRSRLMDLGKLHIEHQQAQRQLSITKGPAASGQIGDGS</sequence>
<keyword evidence="4 9" id="KW-0805">Transcription regulation</keyword>
<dbReference type="EMBL" id="NEDP02005438">
    <property type="protein sequence ID" value="OWF40903.1"/>
    <property type="molecule type" value="Genomic_DNA"/>
</dbReference>
<dbReference type="Gene3D" id="1.10.287.3490">
    <property type="match status" value="1"/>
</dbReference>
<evidence type="ECO:0000256" key="6">
    <source>
        <dbReference type="ARBA" id="ARBA00023163"/>
    </source>
</evidence>
<comment type="subunit">
    <text evidence="9">Component of the Mediator complex.</text>
</comment>
<reference evidence="10 11" key="1">
    <citation type="journal article" date="2017" name="Nat. Ecol. Evol.">
        <title>Scallop genome provides insights into evolution of bilaterian karyotype and development.</title>
        <authorList>
            <person name="Wang S."/>
            <person name="Zhang J."/>
            <person name="Jiao W."/>
            <person name="Li J."/>
            <person name="Xun X."/>
            <person name="Sun Y."/>
            <person name="Guo X."/>
            <person name="Huan P."/>
            <person name="Dong B."/>
            <person name="Zhang L."/>
            <person name="Hu X."/>
            <person name="Sun X."/>
            <person name="Wang J."/>
            <person name="Zhao C."/>
            <person name="Wang Y."/>
            <person name="Wang D."/>
            <person name="Huang X."/>
            <person name="Wang R."/>
            <person name="Lv J."/>
            <person name="Li Y."/>
            <person name="Zhang Z."/>
            <person name="Liu B."/>
            <person name="Lu W."/>
            <person name="Hui Y."/>
            <person name="Liang J."/>
            <person name="Zhou Z."/>
            <person name="Hou R."/>
            <person name="Li X."/>
            <person name="Liu Y."/>
            <person name="Li H."/>
            <person name="Ning X."/>
            <person name="Lin Y."/>
            <person name="Zhao L."/>
            <person name="Xing Q."/>
            <person name="Dou J."/>
            <person name="Li Y."/>
            <person name="Mao J."/>
            <person name="Guo H."/>
            <person name="Dou H."/>
            <person name="Li T."/>
            <person name="Mu C."/>
            <person name="Jiang W."/>
            <person name="Fu Q."/>
            <person name="Fu X."/>
            <person name="Miao Y."/>
            <person name="Liu J."/>
            <person name="Yu Q."/>
            <person name="Li R."/>
            <person name="Liao H."/>
            <person name="Li X."/>
            <person name="Kong Y."/>
            <person name="Jiang Z."/>
            <person name="Chourrout D."/>
            <person name="Li R."/>
            <person name="Bao Z."/>
        </authorList>
    </citation>
    <scope>NUCLEOTIDE SEQUENCE [LARGE SCALE GENOMIC DNA]</scope>
    <source>
        <strain evidence="10 11">PY_sf001</strain>
    </source>
</reference>
<dbReference type="AlphaFoldDB" id="A0A210PWQ2"/>
<dbReference type="STRING" id="6573.A0A210PWQ2"/>
<name>A0A210PWQ2_MIZYE</name>
<dbReference type="FunFam" id="1.10.287.3490:FF:000001">
    <property type="entry name" value="Mediator of RNA polymerase II transcription subunit 11"/>
    <property type="match status" value="1"/>
</dbReference>
<evidence type="ECO:0000256" key="5">
    <source>
        <dbReference type="ARBA" id="ARBA00023159"/>
    </source>
</evidence>
<comment type="caution">
    <text evidence="10">The sequence shown here is derived from an EMBL/GenBank/DDBJ whole genome shotgun (WGS) entry which is preliminary data.</text>
</comment>
<comment type="function">
    <text evidence="9">Component of the Mediator complex, a coactivator involved in the regulated transcription of nearly all RNA polymerase II-dependent genes. Mediator functions as a bridge to convey information from gene-specific regulatory proteins to the basal RNA polymerase II transcription machinery. Mediator is recruited to promoters by direct interactions with regulatory proteins and serves as a scaffold for the assembly of a functional pre-initiation complex with RNA polymerase II and the general transcription factors.</text>
</comment>
<evidence type="ECO:0000256" key="2">
    <source>
        <dbReference type="ARBA" id="ARBA00008186"/>
    </source>
</evidence>
<dbReference type="Proteomes" id="UP000242188">
    <property type="component" value="Unassembled WGS sequence"/>
</dbReference>
<comment type="subcellular location">
    <subcellularLocation>
        <location evidence="1 9">Nucleus</location>
    </subcellularLocation>
</comment>
<dbReference type="GO" id="GO:0006357">
    <property type="term" value="P:regulation of transcription by RNA polymerase II"/>
    <property type="evidence" value="ECO:0007669"/>
    <property type="project" value="InterPro"/>
</dbReference>
<evidence type="ECO:0000256" key="3">
    <source>
        <dbReference type="ARBA" id="ARBA00019621"/>
    </source>
</evidence>
<evidence type="ECO:0000313" key="10">
    <source>
        <dbReference type="EMBL" id="OWF40903.1"/>
    </source>
</evidence>
<gene>
    <name evidence="9" type="primary">MED11</name>
    <name evidence="10" type="ORF">KP79_PYT20245</name>
</gene>
<evidence type="ECO:0000256" key="1">
    <source>
        <dbReference type="ARBA" id="ARBA00004123"/>
    </source>
</evidence>
<dbReference type="Pfam" id="PF10280">
    <property type="entry name" value="Med11"/>
    <property type="match status" value="1"/>
</dbReference>
<keyword evidence="11" id="KW-1185">Reference proteome</keyword>
<comment type="similarity">
    <text evidence="2 9">Belongs to the Mediator complex subunit 11 family.</text>
</comment>
<dbReference type="OrthoDB" id="5418434at2759"/>